<sequence>MGNLGKRLSVLFLLFGFWSAPVRAQSPATAPDELKEVLREIEAAANRQDVAGVMEYYSPEFENTDGLVYPTVEAALTKLWERYPRLGYTIELQSWERAGRELVAETVTQISGSEEIEGRLMKLDSNIRSRQYFQGDKLVRQEILTERTEVTAGDNPPEVDVNLPEEVRVGQEYNFEVIVQEPLGNNVLLGGAKEEQVNGDRYLTPGTFDLEVLPGGGIFKLVSAPYFPDYHWLSAILLQGDGMRITTHRVRIKN</sequence>
<accession>A0A941GPU2</accession>
<keyword evidence="1" id="KW-0732">Signal</keyword>
<comment type="caution">
    <text evidence="2">The sequence shown here is derived from an EMBL/GenBank/DDBJ whole genome shotgun (WGS) entry which is preliminary data.</text>
</comment>
<reference evidence="2" key="1">
    <citation type="submission" date="2021-02" db="EMBL/GenBank/DDBJ databases">
        <title>Metagenome analyses of Stigonema ocellatum DSM 106950, Chlorogloea purpurea SAG 13.99 and Gomphosphaeria aponina DSM 107014.</title>
        <authorList>
            <person name="Marter P."/>
            <person name="Huang S."/>
        </authorList>
    </citation>
    <scope>NUCLEOTIDE SEQUENCE</scope>
    <source>
        <strain evidence="2">JP213</strain>
    </source>
</reference>
<dbReference type="AlphaFoldDB" id="A0A941GPU2"/>
<evidence type="ECO:0000256" key="1">
    <source>
        <dbReference type="SAM" id="SignalP"/>
    </source>
</evidence>
<evidence type="ECO:0000313" key="3">
    <source>
        <dbReference type="Proteomes" id="UP000767446"/>
    </source>
</evidence>
<organism evidence="2 3">
    <name type="scientific">Gomphosphaeria aponina SAG 52.96 = DSM 107014</name>
    <dbReference type="NCBI Taxonomy" id="1521640"/>
    <lineage>
        <taxon>Bacteria</taxon>
        <taxon>Bacillati</taxon>
        <taxon>Cyanobacteriota</taxon>
        <taxon>Cyanophyceae</taxon>
        <taxon>Oscillatoriophycideae</taxon>
        <taxon>Chroococcales</taxon>
        <taxon>Gomphosphaeriaceae</taxon>
        <taxon>Gomphosphaeria</taxon>
    </lineage>
</organism>
<dbReference type="Proteomes" id="UP000767446">
    <property type="component" value="Unassembled WGS sequence"/>
</dbReference>
<dbReference type="EMBL" id="JADQBC010000055">
    <property type="protein sequence ID" value="MBR8828114.1"/>
    <property type="molecule type" value="Genomic_DNA"/>
</dbReference>
<dbReference type="SUPFAM" id="SSF54427">
    <property type="entry name" value="NTF2-like"/>
    <property type="match status" value="1"/>
</dbReference>
<name>A0A941GPU2_9CHRO</name>
<feature type="signal peptide" evidence="1">
    <location>
        <begin position="1"/>
        <end position="24"/>
    </location>
</feature>
<evidence type="ECO:0000313" key="2">
    <source>
        <dbReference type="EMBL" id="MBR8828114.1"/>
    </source>
</evidence>
<gene>
    <name evidence="2" type="ORF">DSM107014_09500</name>
</gene>
<dbReference type="InterPro" id="IPR032710">
    <property type="entry name" value="NTF2-like_dom_sf"/>
</dbReference>
<feature type="chain" id="PRO_5037781440" evidence="1">
    <location>
        <begin position="25"/>
        <end position="254"/>
    </location>
</feature>
<protein>
    <submittedName>
        <fullName evidence="2">Nuclear transport factor 2 family protein</fullName>
    </submittedName>
</protein>
<proteinExistence type="predicted"/>